<evidence type="ECO:0000313" key="1">
    <source>
        <dbReference type="EMBL" id="TDQ11953.1"/>
    </source>
</evidence>
<dbReference type="Proteomes" id="UP000295620">
    <property type="component" value="Unassembled WGS sequence"/>
</dbReference>
<accession>A0A4V3D1P1</accession>
<reference evidence="1 2" key="1">
    <citation type="submission" date="2019-03" db="EMBL/GenBank/DDBJ databases">
        <title>Genomic Encyclopedia of Archaeal and Bacterial Type Strains, Phase II (KMG-II): from individual species to whole genera.</title>
        <authorList>
            <person name="Goeker M."/>
        </authorList>
    </citation>
    <scope>NUCLEOTIDE SEQUENCE [LARGE SCALE GENOMIC DNA]</scope>
    <source>
        <strain evidence="1 2">DSM 19035</strain>
    </source>
</reference>
<proteinExistence type="predicted"/>
<sequence>MEAIVNIPILRAFNDQSMKISRLLLLAIFCVLLSSCFDTTETYTLNANGSYKLSYEVNVGSLFKAFKGMVPDSLLNNPSIKNKDTVINIAKATPDSVLKTLNKQQLRILANTNLSQKINLKEGLILIRYTSSGDNLDDMNYFVRDFNNIVKRAQIKSDIIPVGNAPQEDAESNKDKDVLPISNKEYDLIITPNSFERKIKPELMAQKIAKDKDSFAMLEGMNMKMPPIPYAIIINLPRAAKSVDNPKAVLSADKKQFKLEVDMMDAIKNPEMLNFKVSY</sequence>
<dbReference type="RefSeq" id="WP_133574982.1">
    <property type="nucleotide sequence ID" value="NZ_SNYC01000003.1"/>
</dbReference>
<keyword evidence="2" id="KW-1185">Reference proteome</keyword>
<dbReference type="EMBL" id="SNYC01000003">
    <property type="protein sequence ID" value="TDQ11953.1"/>
    <property type="molecule type" value="Genomic_DNA"/>
</dbReference>
<dbReference type="OrthoDB" id="978531at2"/>
<comment type="caution">
    <text evidence="1">The sequence shown here is derived from an EMBL/GenBank/DDBJ whole genome shotgun (WGS) entry which is preliminary data.</text>
</comment>
<gene>
    <name evidence="1" type="ORF">ATK78_1083</name>
</gene>
<name>A0A4V3D1P1_9SPHI</name>
<dbReference type="AlphaFoldDB" id="A0A4V3D1P1"/>
<evidence type="ECO:0000313" key="2">
    <source>
        <dbReference type="Proteomes" id="UP000295620"/>
    </source>
</evidence>
<organism evidence="1 2">
    <name type="scientific">Pedobacter metabolipauper</name>
    <dbReference type="NCBI Taxonomy" id="425513"/>
    <lineage>
        <taxon>Bacteria</taxon>
        <taxon>Pseudomonadati</taxon>
        <taxon>Bacteroidota</taxon>
        <taxon>Sphingobacteriia</taxon>
        <taxon>Sphingobacteriales</taxon>
        <taxon>Sphingobacteriaceae</taxon>
        <taxon>Pedobacter</taxon>
    </lineage>
</organism>
<protein>
    <submittedName>
        <fullName evidence="1">Uncharacterized protein</fullName>
    </submittedName>
</protein>